<evidence type="ECO:0000256" key="3">
    <source>
        <dbReference type="SAM" id="SignalP"/>
    </source>
</evidence>
<reference evidence="4 5" key="1">
    <citation type="submission" date="2022-12" db="EMBL/GenBank/DDBJ databases">
        <title>Chromosome-level genome of Tegillarca granosa.</title>
        <authorList>
            <person name="Kim J."/>
        </authorList>
    </citation>
    <scope>NUCLEOTIDE SEQUENCE [LARGE SCALE GENOMIC DNA]</scope>
    <source>
        <strain evidence="4">Teg-2019</strain>
        <tissue evidence="4">Adductor muscle</tissue>
    </source>
</reference>
<comment type="caution">
    <text evidence="4">The sequence shown here is derived from an EMBL/GenBank/DDBJ whole genome shotgun (WGS) entry which is preliminary data.</text>
</comment>
<organism evidence="4 5">
    <name type="scientific">Tegillarca granosa</name>
    <name type="common">Malaysian cockle</name>
    <name type="synonym">Anadara granosa</name>
    <dbReference type="NCBI Taxonomy" id="220873"/>
    <lineage>
        <taxon>Eukaryota</taxon>
        <taxon>Metazoa</taxon>
        <taxon>Spiralia</taxon>
        <taxon>Lophotrochozoa</taxon>
        <taxon>Mollusca</taxon>
        <taxon>Bivalvia</taxon>
        <taxon>Autobranchia</taxon>
        <taxon>Pteriomorphia</taxon>
        <taxon>Arcoida</taxon>
        <taxon>Arcoidea</taxon>
        <taxon>Arcidae</taxon>
        <taxon>Tegillarca</taxon>
    </lineage>
</organism>
<feature type="signal peptide" evidence="3">
    <location>
        <begin position="1"/>
        <end position="17"/>
    </location>
</feature>
<evidence type="ECO:0000313" key="5">
    <source>
        <dbReference type="Proteomes" id="UP001217089"/>
    </source>
</evidence>
<keyword evidence="3" id="KW-0732">Signal</keyword>
<keyword evidence="5" id="KW-1185">Reference proteome</keyword>
<accession>A0ABQ9FU14</accession>
<protein>
    <submittedName>
        <fullName evidence="4">Uncharacterized protein</fullName>
    </submittedName>
</protein>
<dbReference type="Proteomes" id="UP001217089">
    <property type="component" value="Unassembled WGS sequence"/>
</dbReference>
<gene>
    <name evidence="4" type="ORF">KUTeg_004289</name>
</gene>
<sequence length="456" mass="51925">MELSIFLLNLLVHFASGVLEEKRILVNDQDFTQQEINNLQTAIQDLQSKLTSYQNDMSITKNDLSATKSQLAAQALKVSLQETKLSQQETKITQQEQTILALEQKVQYQERNITDQQNKVLNQQTVITSITTNLTSVMLHNFEDEMAQAMCSSNTDQYAYVYAIRRNCNSGHAPMCSDICTNAAASYHLGDGSHSHTECFDAFQIQKIHNHLANNQPDEGKPFMFDTCTKIQVFNDTVFIFSKTFIGKQERQLNLKQTFGAGAAAAIPIAIIDLVTMPKAPKTKIKKTVKPVHPNSREAANLCWKAARDKRVSKNKGETSLKLDLLAEKLQWFQENLDYDKNTYTKKELATLTEKYLNRFQEELDQIDIVKSIGQRQGQQHISRKTAINMTTEKEKRDFEGPGFEVPDLVNGKHLEIFKKWNGELRYLQNIKLRKSFKTDLDNPEIADENCAESST</sequence>
<keyword evidence="2" id="KW-0175">Coiled coil</keyword>
<dbReference type="InterPro" id="IPR038356">
    <property type="entry name" value="Tma16_sf"/>
</dbReference>
<evidence type="ECO:0000313" key="4">
    <source>
        <dbReference type="EMBL" id="KAJ8319198.1"/>
    </source>
</evidence>
<feature type="chain" id="PRO_5045515093" evidence="3">
    <location>
        <begin position="18"/>
        <end position="456"/>
    </location>
</feature>
<dbReference type="PANTHER" id="PTHR13349:SF2">
    <property type="entry name" value="TRANSLATION MACHINERY-ASSOCIATED PROTEIN 16"/>
    <property type="match status" value="1"/>
</dbReference>
<feature type="coiled-coil region" evidence="2">
    <location>
        <begin position="29"/>
        <end position="119"/>
    </location>
</feature>
<proteinExistence type="inferred from homology"/>
<dbReference type="EMBL" id="JARBDR010000214">
    <property type="protein sequence ID" value="KAJ8319198.1"/>
    <property type="molecule type" value="Genomic_DNA"/>
</dbReference>
<dbReference type="Gene3D" id="1.20.1440.170">
    <property type="entry name" value="Translation machinery-associated protein 16-like"/>
    <property type="match status" value="1"/>
</dbReference>
<dbReference type="InterPro" id="IPR021346">
    <property type="entry name" value="Tma16"/>
</dbReference>
<dbReference type="PANTHER" id="PTHR13349">
    <property type="entry name" value="TRANSLATION MACHINERY-ASSOCIATED PROTEIN 16"/>
    <property type="match status" value="1"/>
</dbReference>
<dbReference type="Pfam" id="PF11176">
    <property type="entry name" value="Tma16"/>
    <property type="match status" value="1"/>
</dbReference>
<name>A0ABQ9FU14_TEGGR</name>
<comment type="similarity">
    <text evidence="1">Belongs to the TMA16 family.</text>
</comment>
<evidence type="ECO:0000256" key="2">
    <source>
        <dbReference type="SAM" id="Coils"/>
    </source>
</evidence>
<dbReference type="SUPFAM" id="SSF57997">
    <property type="entry name" value="Tropomyosin"/>
    <property type="match status" value="1"/>
</dbReference>
<evidence type="ECO:0000256" key="1">
    <source>
        <dbReference type="ARBA" id="ARBA00034127"/>
    </source>
</evidence>